<dbReference type="EMBL" id="JARQWQ010000093">
    <property type="protein sequence ID" value="KAK2551779.1"/>
    <property type="molecule type" value="Genomic_DNA"/>
</dbReference>
<keyword evidence="1" id="KW-1133">Transmembrane helix</keyword>
<gene>
    <name evidence="2" type="ORF">P5673_027196</name>
</gene>
<keyword evidence="3" id="KW-1185">Reference proteome</keyword>
<feature type="transmembrane region" description="Helical" evidence="1">
    <location>
        <begin position="216"/>
        <end position="242"/>
    </location>
</feature>
<evidence type="ECO:0000313" key="3">
    <source>
        <dbReference type="Proteomes" id="UP001249851"/>
    </source>
</evidence>
<reference evidence="2" key="1">
    <citation type="journal article" date="2023" name="G3 (Bethesda)">
        <title>Whole genome assembly and annotation of the endangered Caribbean coral Acropora cervicornis.</title>
        <authorList>
            <person name="Selwyn J.D."/>
            <person name="Vollmer S.V."/>
        </authorList>
    </citation>
    <scope>NUCLEOTIDE SEQUENCE</scope>
    <source>
        <strain evidence="2">K2</strain>
    </source>
</reference>
<feature type="transmembrane region" description="Helical" evidence="1">
    <location>
        <begin position="108"/>
        <end position="130"/>
    </location>
</feature>
<dbReference type="Proteomes" id="UP001249851">
    <property type="component" value="Unassembled WGS sequence"/>
</dbReference>
<reference evidence="2" key="2">
    <citation type="journal article" date="2023" name="Science">
        <title>Genomic signatures of disease resistance in endangered staghorn corals.</title>
        <authorList>
            <person name="Vollmer S.V."/>
            <person name="Selwyn J.D."/>
            <person name="Despard B.A."/>
            <person name="Roesel C.L."/>
        </authorList>
    </citation>
    <scope>NUCLEOTIDE SEQUENCE</scope>
    <source>
        <strain evidence="2">K2</strain>
    </source>
</reference>
<name>A0AAD9UVS1_ACRCE</name>
<organism evidence="2 3">
    <name type="scientific">Acropora cervicornis</name>
    <name type="common">Staghorn coral</name>
    <dbReference type="NCBI Taxonomy" id="6130"/>
    <lineage>
        <taxon>Eukaryota</taxon>
        <taxon>Metazoa</taxon>
        <taxon>Cnidaria</taxon>
        <taxon>Anthozoa</taxon>
        <taxon>Hexacorallia</taxon>
        <taxon>Scleractinia</taxon>
        <taxon>Astrocoeniina</taxon>
        <taxon>Acroporidae</taxon>
        <taxon>Acropora</taxon>
    </lineage>
</organism>
<feature type="transmembrane region" description="Helical" evidence="1">
    <location>
        <begin position="254"/>
        <end position="277"/>
    </location>
</feature>
<proteinExistence type="predicted"/>
<sequence>MGDRLCELCIGCCSKICAVFCREMSAKCSYVIQFTVYSILQGYNVVSDIGMFLDVFFAVQKCSELADSPINRTEIYKGETKRIYCRQPGNFTLSDLDKHIQSLQIMQWFFLIFAVIGTSLYFAHMCILLPNLCKHCRDPEFEQELGSPHTSRYYRNIVHTHTVFMLLETLIHDIPASCLAVELSLHYFVPAQINCWECALSAGSIPAELSLQRGSLWIGLKISAVGLISIYKGVLPLFFWIGNPFCWSCYPLRILITAPAGLLFMVMILTPCMGIAKYRVMVEAPELVSVLGPASDIIFTIGSLFWGILIIGFLMWKIFNKFIKELCPCLEWCTEEDDKKKKDLNKKESGCLCF</sequence>
<feature type="transmembrane region" description="Helical" evidence="1">
    <location>
        <begin position="297"/>
        <end position="316"/>
    </location>
</feature>
<accession>A0AAD9UVS1</accession>
<evidence type="ECO:0000256" key="1">
    <source>
        <dbReference type="SAM" id="Phobius"/>
    </source>
</evidence>
<protein>
    <submittedName>
        <fullName evidence="2">Uncharacterized protein</fullName>
    </submittedName>
</protein>
<evidence type="ECO:0000313" key="2">
    <source>
        <dbReference type="EMBL" id="KAK2551779.1"/>
    </source>
</evidence>
<comment type="caution">
    <text evidence="2">The sequence shown here is derived from an EMBL/GenBank/DDBJ whole genome shotgun (WGS) entry which is preliminary data.</text>
</comment>
<keyword evidence="1" id="KW-0812">Transmembrane</keyword>
<dbReference type="AlphaFoldDB" id="A0AAD9UVS1"/>
<keyword evidence="1" id="KW-0472">Membrane</keyword>